<reference evidence="1 2" key="1">
    <citation type="submission" date="2019-05" db="EMBL/GenBank/DDBJ databases">
        <title>Another draft genome of Portunus trituberculatus and its Hox gene families provides insights of decapod evolution.</title>
        <authorList>
            <person name="Jeong J.-H."/>
            <person name="Song I."/>
            <person name="Kim S."/>
            <person name="Choi T."/>
            <person name="Kim D."/>
            <person name="Ryu S."/>
            <person name="Kim W."/>
        </authorList>
    </citation>
    <scope>NUCLEOTIDE SEQUENCE [LARGE SCALE GENOMIC DNA]</scope>
    <source>
        <tissue evidence="1">Muscle</tissue>
    </source>
</reference>
<dbReference type="Proteomes" id="UP000324222">
    <property type="component" value="Unassembled WGS sequence"/>
</dbReference>
<dbReference type="EMBL" id="VSRR010038420">
    <property type="protein sequence ID" value="MPC74187.1"/>
    <property type="molecule type" value="Genomic_DNA"/>
</dbReference>
<organism evidence="1 2">
    <name type="scientific">Portunus trituberculatus</name>
    <name type="common">Swimming crab</name>
    <name type="synonym">Neptunus trituberculatus</name>
    <dbReference type="NCBI Taxonomy" id="210409"/>
    <lineage>
        <taxon>Eukaryota</taxon>
        <taxon>Metazoa</taxon>
        <taxon>Ecdysozoa</taxon>
        <taxon>Arthropoda</taxon>
        <taxon>Crustacea</taxon>
        <taxon>Multicrustacea</taxon>
        <taxon>Malacostraca</taxon>
        <taxon>Eumalacostraca</taxon>
        <taxon>Eucarida</taxon>
        <taxon>Decapoda</taxon>
        <taxon>Pleocyemata</taxon>
        <taxon>Brachyura</taxon>
        <taxon>Eubrachyura</taxon>
        <taxon>Portunoidea</taxon>
        <taxon>Portunidae</taxon>
        <taxon>Portuninae</taxon>
        <taxon>Portunus</taxon>
    </lineage>
</organism>
<sequence length="75" mass="7956">MVLKGLKIGGGYRAIEEDEEGRRECKEGDGVCSGLPAVEEEVVVVVAACGVVCYLRSLLVHRPVPVSLAVFVALD</sequence>
<proteinExistence type="predicted"/>
<comment type="caution">
    <text evidence="1">The sequence shown here is derived from an EMBL/GenBank/DDBJ whole genome shotgun (WGS) entry which is preliminary data.</text>
</comment>
<keyword evidence="2" id="KW-1185">Reference proteome</keyword>
<gene>
    <name evidence="1" type="ORF">E2C01_068537</name>
</gene>
<name>A0A5B7HY52_PORTR</name>
<evidence type="ECO:0000313" key="2">
    <source>
        <dbReference type="Proteomes" id="UP000324222"/>
    </source>
</evidence>
<dbReference type="AlphaFoldDB" id="A0A5B7HY52"/>
<accession>A0A5B7HY52</accession>
<evidence type="ECO:0000313" key="1">
    <source>
        <dbReference type="EMBL" id="MPC74187.1"/>
    </source>
</evidence>
<protein>
    <submittedName>
        <fullName evidence="1">Uncharacterized protein</fullName>
    </submittedName>
</protein>